<keyword evidence="2" id="KW-0732">Signal</keyword>
<gene>
    <name evidence="4" type="ORF">XpiCFBP4643_05645</name>
</gene>
<dbReference type="RefSeq" id="WP_084725982.1">
    <property type="nucleotide sequence ID" value="NZ_MDEI01000004.1"/>
</dbReference>
<reference evidence="5" key="1">
    <citation type="submission" date="2016-08" db="EMBL/GenBank/DDBJ databases">
        <authorList>
            <person name="Merda D."/>
            <person name="Briand M."/>
            <person name="Taghouti G."/>
            <person name="Carrere S."/>
            <person name="Gouzy J."/>
            <person name="Portier P."/>
            <person name="Jacques M.-A."/>
            <person name="Fischer-Le Saux M."/>
        </authorList>
    </citation>
    <scope>NUCLEOTIDE SEQUENCE [LARGE SCALE GENOMIC DNA]</scope>
    <source>
        <strain evidence="5">CFBP4643</strain>
    </source>
</reference>
<comment type="caution">
    <text evidence="4">The sequence shown here is derived from an EMBL/GenBank/DDBJ whole genome shotgun (WGS) entry which is preliminary data.</text>
</comment>
<accession>A0A2S7D5B7</accession>
<dbReference type="Pfam" id="PF13827">
    <property type="entry name" value="DUF4189"/>
    <property type="match status" value="1"/>
</dbReference>
<evidence type="ECO:0000313" key="5">
    <source>
        <dbReference type="Proteomes" id="UP000238191"/>
    </source>
</evidence>
<name>A0A2S7D5B7_9XANT</name>
<dbReference type="AlphaFoldDB" id="A0A2S7D5B7"/>
<proteinExistence type="predicted"/>
<protein>
    <submittedName>
        <fullName evidence="4">DUF4189 domain-containing protein</fullName>
    </submittedName>
</protein>
<evidence type="ECO:0000313" key="4">
    <source>
        <dbReference type="EMBL" id="PPU69031.1"/>
    </source>
</evidence>
<dbReference type="OrthoDB" id="6003848at2"/>
<feature type="domain" description="DUF4189" evidence="3">
    <location>
        <begin position="67"/>
        <end position="163"/>
    </location>
</feature>
<organism evidence="4 5">
    <name type="scientific">Xanthomonas pisi</name>
    <dbReference type="NCBI Taxonomy" id="56457"/>
    <lineage>
        <taxon>Bacteria</taxon>
        <taxon>Pseudomonadati</taxon>
        <taxon>Pseudomonadota</taxon>
        <taxon>Gammaproteobacteria</taxon>
        <taxon>Lysobacterales</taxon>
        <taxon>Lysobacteraceae</taxon>
        <taxon>Xanthomonas</taxon>
    </lineage>
</organism>
<evidence type="ECO:0000256" key="2">
    <source>
        <dbReference type="SAM" id="SignalP"/>
    </source>
</evidence>
<feature type="signal peptide" evidence="2">
    <location>
        <begin position="1"/>
        <end position="25"/>
    </location>
</feature>
<dbReference type="EMBL" id="MDEI01000004">
    <property type="protein sequence ID" value="PPU69031.1"/>
    <property type="molecule type" value="Genomic_DNA"/>
</dbReference>
<feature type="chain" id="PRO_5015584291" evidence="2">
    <location>
        <begin position="26"/>
        <end position="171"/>
    </location>
</feature>
<feature type="region of interest" description="Disordered" evidence="1">
    <location>
        <begin position="38"/>
        <end position="60"/>
    </location>
</feature>
<dbReference type="InterPro" id="IPR025240">
    <property type="entry name" value="DUF4189"/>
</dbReference>
<evidence type="ECO:0000259" key="3">
    <source>
        <dbReference type="Pfam" id="PF13827"/>
    </source>
</evidence>
<evidence type="ECO:0000256" key="1">
    <source>
        <dbReference type="SAM" id="MobiDB-lite"/>
    </source>
</evidence>
<keyword evidence="5" id="KW-1185">Reference proteome</keyword>
<dbReference type="Proteomes" id="UP000238191">
    <property type="component" value="Unassembled WGS sequence"/>
</dbReference>
<sequence>MRLTISLILISIAFLLPTFTGRAQTACPIGTAAGAATCGPSPETGGGSVQEAPRPRAVPTGEWESQWGSIWIDEATASVGTSEGLTSKSAAIQQAKTICASDGSKGCKDITTYSNQCVSLAWPSIEDKAIATGLGATQEVAISRSVANCNKYGGQCRSVYSACSKPIFHKY</sequence>